<name>A0A0L0N4Q2_TOLOC</name>
<keyword evidence="2" id="KW-0732">Signal</keyword>
<feature type="compositionally biased region" description="Low complexity" evidence="1">
    <location>
        <begin position="48"/>
        <end position="59"/>
    </location>
</feature>
<reference evidence="3 4" key="1">
    <citation type="journal article" date="2015" name="BMC Genomics">
        <title>The genome of the truffle-parasite Tolypocladium ophioglossoides and the evolution of antifungal peptaibiotics.</title>
        <authorList>
            <person name="Quandt C.A."/>
            <person name="Bushley K.E."/>
            <person name="Spatafora J.W."/>
        </authorList>
    </citation>
    <scope>NUCLEOTIDE SEQUENCE [LARGE SCALE GENOMIC DNA]</scope>
    <source>
        <strain evidence="3 4">CBS 100239</strain>
    </source>
</reference>
<evidence type="ECO:0000256" key="1">
    <source>
        <dbReference type="SAM" id="MobiDB-lite"/>
    </source>
</evidence>
<feature type="chain" id="PRO_5005544694" description="Secreted protein" evidence="2">
    <location>
        <begin position="24"/>
        <end position="163"/>
    </location>
</feature>
<dbReference type="EMBL" id="LFRF01000021">
    <property type="protein sequence ID" value="KND89083.1"/>
    <property type="molecule type" value="Genomic_DNA"/>
</dbReference>
<evidence type="ECO:0000313" key="3">
    <source>
        <dbReference type="EMBL" id="KND89083.1"/>
    </source>
</evidence>
<feature type="compositionally biased region" description="Polar residues" evidence="1">
    <location>
        <begin position="60"/>
        <end position="72"/>
    </location>
</feature>
<comment type="caution">
    <text evidence="3">The sequence shown here is derived from an EMBL/GenBank/DDBJ whole genome shotgun (WGS) entry which is preliminary data.</text>
</comment>
<sequence>MASYAKHTLYLFSVFCFSASVATFLPSTSRPFFRRTPSMYLLATFSLSPNSPRSSRSSSVNGTQNGSSSRISNPAKMSCGWAAPLVRLRISSAKPKLSATGSRAWMVKNGVPSFMISATTRPRRRVSTSYTRPSTSVDAWISTVYMASMRRGDQSRNAARRDD</sequence>
<dbReference type="AlphaFoldDB" id="A0A0L0N4Q2"/>
<accession>A0A0L0N4Q2</accession>
<keyword evidence="4" id="KW-1185">Reference proteome</keyword>
<evidence type="ECO:0000256" key="2">
    <source>
        <dbReference type="SAM" id="SignalP"/>
    </source>
</evidence>
<gene>
    <name evidence="3" type="ORF">TOPH_06285</name>
</gene>
<dbReference type="Proteomes" id="UP000036947">
    <property type="component" value="Unassembled WGS sequence"/>
</dbReference>
<feature type="region of interest" description="Disordered" evidence="1">
    <location>
        <begin position="48"/>
        <end position="73"/>
    </location>
</feature>
<protein>
    <recommendedName>
        <fullName evidence="5">Secreted protein</fullName>
    </recommendedName>
</protein>
<proteinExistence type="predicted"/>
<feature type="signal peptide" evidence="2">
    <location>
        <begin position="1"/>
        <end position="23"/>
    </location>
</feature>
<organism evidence="3 4">
    <name type="scientific">Tolypocladium ophioglossoides (strain CBS 100239)</name>
    <name type="common">Snaketongue truffleclub</name>
    <name type="synonym">Elaphocordyceps ophioglossoides</name>
    <dbReference type="NCBI Taxonomy" id="1163406"/>
    <lineage>
        <taxon>Eukaryota</taxon>
        <taxon>Fungi</taxon>
        <taxon>Dikarya</taxon>
        <taxon>Ascomycota</taxon>
        <taxon>Pezizomycotina</taxon>
        <taxon>Sordariomycetes</taxon>
        <taxon>Hypocreomycetidae</taxon>
        <taxon>Hypocreales</taxon>
        <taxon>Ophiocordycipitaceae</taxon>
        <taxon>Tolypocladium</taxon>
    </lineage>
</organism>
<evidence type="ECO:0000313" key="4">
    <source>
        <dbReference type="Proteomes" id="UP000036947"/>
    </source>
</evidence>
<evidence type="ECO:0008006" key="5">
    <source>
        <dbReference type="Google" id="ProtNLM"/>
    </source>
</evidence>